<feature type="region of interest" description="Disordered" evidence="1">
    <location>
        <begin position="63"/>
        <end position="106"/>
    </location>
</feature>
<evidence type="ECO:0000256" key="1">
    <source>
        <dbReference type="SAM" id="MobiDB-lite"/>
    </source>
</evidence>
<accession>A0A1H2NGJ1</accession>
<dbReference type="STRING" id="46679.SAMN05216202_3699"/>
<feature type="compositionally biased region" description="Polar residues" evidence="1">
    <location>
        <begin position="76"/>
        <end position="99"/>
    </location>
</feature>
<protein>
    <submittedName>
        <fullName evidence="2">Uncharacterized protein</fullName>
    </submittedName>
</protein>
<evidence type="ECO:0000313" key="2">
    <source>
        <dbReference type="EMBL" id="SDV04607.1"/>
    </source>
</evidence>
<reference evidence="3" key="1">
    <citation type="submission" date="2016-10" db="EMBL/GenBank/DDBJ databases">
        <authorList>
            <person name="Varghese N."/>
            <person name="Submissions S."/>
        </authorList>
    </citation>
    <scope>NUCLEOTIDE SEQUENCE [LARGE SCALE GENOMIC DNA]</scope>
    <source>
        <strain evidence="3">LMG 2223</strain>
    </source>
</reference>
<organism evidence="2 3">
    <name type="scientific">Pseudomonas mucidolens</name>
    <dbReference type="NCBI Taxonomy" id="46679"/>
    <lineage>
        <taxon>Bacteria</taxon>
        <taxon>Pseudomonadati</taxon>
        <taxon>Pseudomonadota</taxon>
        <taxon>Gammaproteobacteria</taxon>
        <taxon>Pseudomonadales</taxon>
        <taxon>Pseudomonadaceae</taxon>
        <taxon>Pseudomonas</taxon>
    </lineage>
</organism>
<evidence type="ECO:0000313" key="3">
    <source>
        <dbReference type="Proteomes" id="UP000198600"/>
    </source>
</evidence>
<gene>
    <name evidence="2" type="ORF">SAMN05216202_3699</name>
</gene>
<dbReference type="Proteomes" id="UP000198600">
    <property type="component" value="Chromosome I"/>
</dbReference>
<sequence>MAFVIEPIINLFKKPDMTQVNKNTQENAELVREMKQSLEETNRAIKHSIASISESIKPFALTQPGLPGYSPEVRGNTVSAPTTTSLQSPAPWTLATTSRPPFPPIG</sequence>
<keyword evidence="3" id="KW-1185">Reference proteome</keyword>
<dbReference type="EMBL" id="LT629802">
    <property type="protein sequence ID" value="SDV04607.1"/>
    <property type="molecule type" value="Genomic_DNA"/>
</dbReference>
<dbReference type="RefSeq" id="WP_130909316.1">
    <property type="nucleotide sequence ID" value="NZ_LS483433.1"/>
</dbReference>
<dbReference type="AlphaFoldDB" id="A0A1H2NGJ1"/>
<proteinExistence type="predicted"/>
<name>A0A1H2NGJ1_9PSED</name>